<dbReference type="AlphaFoldDB" id="A0A812B0A0"/>
<evidence type="ECO:0000313" key="3">
    <source>
        <dbReference type="Proteomes" id="UP000597762"/>
    </source>
</evidence>
<feature type="signal peptide" evidence="1">
    <location>
        <begin position="1"/>
        <end position="35"/>
    </location>
</feature>
<dbReference type="EMBL" id="CAHIKZ030000245">
    <property type="protein sequence ID" value="CAE1163246.1"/>
    <property type="molecule type" value="Genomic_DNA"/>
</dbReference>
<name>A0A812B0A0_ACAPH</name>
<dbReference type="Proteomes" id="UP000597762">
    <property type="component" value="Unassembled WGS sequence"/>
</dbReference>
<gene>
    <name evidence="2" type="ORF">SPHA_7614</name>
</gene>
<feature type="chain" id="PRO_5032832462" evidence="1">
    <location>
        <begin position="36"/>
        <end position="155"/>
    </location>
</feature>
<proteinExistence type="predicted"/>
<comment type="caution">
    <text evidence="2">The sequence shown here is derived from an EMBL/GenBank/DDBJ whole genome shotgun (WGS) entry which is preliminary data.</text>
</comment>
<keyword evidence="1" id="KW-0732">Signal</keyword>
<sequence length="155" mass="16709">MLSLALFPPRHCSLLSLHPCSLLLSLLFILDLSDLSLHPCSLPVSLLSKSALSPSIFLLSFHRGSFLLSLLFILDLSHLSLHPCSLPVSLLSSCALSIVALSFYLCFSSLTSLTCLFILVLSLARCSLSVPPLLSHHLCSLHISLLSILDLSSVS</sequence>
<accession>A0A812B0A0</accession>
<evidence type="ECO:0000313" key="2">
    <source>
        <dbReference type="EMBL" id="CAE1163246.1"/>
    </source>
</evidence>
<keyword evidence="3" id="KW-1185">Reference proteome</keyword>
<reference evidence="2" key="1">
    <citation type="submission" date="2021-01" db="EMBL/GenBank/DDBJ databases">
        <authorList>
            <person name="Li R."/>
            <person name="Bekaert M."/>
        </authorList>
    </citation>
    <scope>NUCLEOTIDE SEQUENCE</scope>
    <source>
        <strain evidence="2">Farmed</strain>
    </source>
</reference>
<evidence type="ECO:0000256" key="1">
    <source>
        <dbReference type="SAM" id="SignalP"/>
    </source>
</evidence>
<protein>
    <submittedName>
        <fullName evidence="2">Uncharacterized protein</fullName>
    </submittedName>
</protein>
<organism evidence="2 3">
    <name type="scientific">Acanthosepion pharaonis</name>
    <name type="common">Pharaoh cuttlefish</name>
    <name type="synonym">Sepia pharaonis</name>
    <dbReference type="NCBI Taxonomy" id="158019"/>
    <lineage>
        <taxon>Eukaryota</taxon>
        <taxon>Metazoa</taxon>
        <taxon>Spiralia</taxon>
        <taxon>Lophotrochozoa</taxon>
        <taxon>Mollusca</taxon>
        <taxon>Cephalopoda</taxon>
        <taxon>Coleoidea</taxon>
        <taxon>Decapodiformes</taxon>
        <taxon>Sepiida</taxon>
        <taxon>Sepiina</taxon>
        <taxon>Sepiidae</taxon>
        <taxon>Acanthosepion</taxon>
    </lineage>
</organism>